<evidence type="ECO:0000313" key="3">
    <source>
        <dbReference type="Proteomes" id="UP000199153"/>
    </source>
</evidence>
<keyword evidence="3" id="KW-1185">Reference proteome</keyword>
<feature type="chain" id="PRO_5011538689" evidence="1">
    <location>
        <begin position="24"/>
        <end position="369"/>
    </location>
</feature>
<dbReference type="AlphaFoldDB" id="A0A1I4YWI6"/>
<proteinExistence type="predicted"/>
<dbReference type="Pfam" id="PF09411">
    <property type="entry name" value="PagL"/>
    <property type="match status" value="1"/>
</dbReference>
<dbReference type="EMBL" id="FOVL01000004">
    <property type="protein sequence ID" value="SFN42361.1"/>
    <property type="molecule type" value="Genomic_DNA"/>
</dbReference>
<protein>
    <submittedName>
        <fullName evidence="2">Lipid A 3-O-deacylase (PagL)</fullName>
    </submittedName>
</protein>
<feature type="signal peptide" evidence="1">
    <location>
        <begin position="1"/>
        <end position="23"/>
    </location>
</feature>
<reference evidence="2 3" key="1">
    <citation type="submission" date="2016-10" db="EMBL/GenBank/DDBJ databases">
        <authorList>
            <person name="de Groot N.N."/>
        </authorList>
    </citation>
    <scope>NUCLEOTIDE SEQUENCE [LARGE SCALE GENOMIC DNA]</scope>
    <source>
        <strain evidence="2 3">DSM 17794</strain>
    </source>
</reference>
<sequence length="369" mass="41510">MPVMKKFTALIFLFAGLSLVAQGSGRNHYSFDASYFYGTIAEHNTDIAHLITGHPQALILGFNKKSFGFKDWEKRYNYPDVGASFTYQDMKEPALGENYGLYVHMNFYLLKRSLMFRIGQGLAYAGNPYHPDENFRNNAYGSRLLSTTYLMANLKKENIINGFGLQAGLSVIHYSNADFKSPNTSTNTIGLNLGLNYVLDHENLPAYSPKIPGEKYTEPIHLNLVLRGGVNTMGVIGSKQYPFLTFSAFADKVINHKSTLQAGAELFLSKAMAERIRYQSIAFPSGDTSGDEDSKRVGVFVGHQLVFDKLSVITQLGYYVYFPYEHYVGQLYNRIGLQRKLTEKLWASVTVRSHWANAEAVELSIGYRL</sequence>
<gene>
    <name evidence="2" type="ORF">SAMN05660413_00994</name>
</gene>
<organism evidence="2 3">
    <name type="scientific">Salegentibacter flavus</name>
    <dbReference type="NCBI Taxonomy" id="287099"/>
    <lineage>
        <taxon>Bacteria</taxon>
        <taxon>Pseudomonadati</taxon>
        <taxon>Bacteroidota</taxon>
        <taxon>Flavobacteriia</taxon>
        <taxon>Flavobacteriales</taxon>
        <taxon>Flavobacteriaceae</taxon>
        <taxon>Salegentibacter</taxon>
    </lineage>
</organism>
<keyword evidence="1" id="KW-0732">Signal</keyword>
<evidence type="ECO:0000256" key="1">
    <source>
        <dbReference type="SAM" id="SignalP"/>
    </source>
</evidence>
<dbReference type="InterPro" id="IPR018550">
    <property type="entry name" value="Lipid-A_deacylase-rel"/>
</dbReference>
<evidence type="ECO:0000313" key="2">
    <source>
        <dbReference type="EMBL" id="SFN42361.1"/>
    </source>
</evidence>
<name>A0A1I4YWI6_9FLAO</name>
<dbReference type="Proteomes" id="UP000199153">
    <property type="component" value="Unassembled WGS sequence"/>
</dbReference>
<dbReference type="Gene3D" id="2.40.160.20">
    <property type="match status" value="1"/>
</dbReference>
<dbReference type="STRING" id="287099.SAMN05660413_00994"/>
<accession>A0A1I4YWI6</accession>